<dbReference type="CDD" id="cd01320">
    <property type="entry name" value="ADA"/>
    <property type="match status" value="1"/>
</dbReference>
<dbReference type="PANTHER" id="PTHR43114">
    <property type="entry name" value="ADENINE DEAMINASE"/>
    <property type="match status" value="1"/>
</dbReference>
<dbReference type="GO" id="GO:0009117">
    <property type="term" value="P:nucleotide metabolic process"/>
    <property type="evidence" value="ECO:0007669"/>
    <property type="project" value="UniProtKB-KW"/>
</dbReference>
<evidence type="ECO:0000313" key="8">
    <source>
        <dbReference type="Proteomes" id="UP000249688"/>
    </source>
</evidence>
<feature type="active site" description="Proton donor" evidence="5">
    <location>
        <position position="201"/>
    </location>
</feature>
<evidence type="ECO:0000256" key="1">
    <source>
        <dbReference type="ARBA" id="ARBA00022723"/>
    </source>
</evidence>
<accession>A0A2W7IID3</accession>
<dbReference type="Pfam" id="PF00962">
    <property type="entry name" value="A_deaminase"/>
    <property type="match status" value="1"/>
</dbReference>
<feature type="domain" description="Adenosine deaminase" evidence="6">
    <location>
        <begin position="13"/>
        <end position="332"/>
    </location>
</feature>
<dbReference type="GO" id="GO:0043103">
    <property type="term" value="P:hypoxanthine salvage"/>
    <property type="evidence" value="ECO:0007669"/>
    <property type="project" value="UniProtKB-UniRule"/>
</dbReference>
<evidence type="ECO:0000256" key="2">
    <source>
        <dbReference type="ARBA" id="ARBA00022801"/>
    </source>
</evidence>
<comment type="caution">
    <text evidence="7">The sequence shown here is derived from an EMBL/GenBank/DDBJ whole genome shotgun (WGS) entry which is preliminary data.</text>
</comment>
<feature type="binding site" evidence="5">
    <location>
        <position position="20"/>
    </location>
    <ligand>
        <name>Zn(2+)</name>
        <dbReference type="ChEBI" id="CHEBI:29105"/>
        <note>catalytic</note>
    </ligand>
</feature>
<feature type="binding site" evidence="5">
    <location>
        <position position="279"/>
    </location>
    <ligand>
        <name>Zn(2+)</name>
        <dbReference type="ChEBI" id="CHEBI:29105"/>
        <note>catalytic</note>
    </ligand>
</feature>
<evidence type="ECO:0000313" key="7">
    <source>
        <dbReference type="EMBL" id="PZW44905.1"/>
    </source>
</evidence>
<keyword evidence="2 5" id="KW-0378">Hydrolase</keyword>
<protein>
    <recommendedName>
        <fullName evidence="5">Adenine deaminase</fullName>
        <shortName evidence="5">ADE</shortName>
        <ecNumber evidence="5">3.5.4.2</ecNumber>
    </recommendedName>
    <alternativeName>
        <fullName evidence="5">Adenine aminohydrolase</fullName>
        <shortName evidence="5">AAH</shortName>
    </alternativeName>
</protein>
<evidence type="ECO:0000259" key="6">
    <source>
        <dbReference type="Pfam" id="PF00962"/>
    </source>
</evidence>
<comment type="function">
    <text evidence="5">Catalyzes the hydrolytic deamination of adenine to hypoxanthine. Plays an important role in the purine salvage pathway and in nitrogen catabolism.</text>
</comment>
<feature type="binding site" evidence="5">
    <location>
        <position position="198"/>
    </location>
    <ligand>
        <name>Zn(2+)</name>
        <dbReference type="ChEBI" id="CHEBI:29105"/>
        <note>catalytic</note>
    </ligand>
</feature>
<keyword evidence="4 5" id="KW-0546">Nucleotide metabolism</keyword>
<dbReference type="Proteomes" id="UP000249688">
    <property type="component" value="Unassembled WGS sequence"/>
</dbReference>
<dbReference type="InterPro" id="IPR028892">
    <property type="entry name" value="ADE"/>
</dbReference>
<dbReference type="EMBL" id="QKYU01000013">
    <property type="protein sequence ID" value="PZW44905.1"/>
    <property type="molecule type" value="Genomic_DNA"/>
</dbReference>
<dbReference type="InterPro" id="IPR032466">
    <property type="entry name" value="Metal_Hydrolase"/>
</dbReference>
<comment type="similarity">
    <text evidence="5">Belongs to the metallo-dependent hydrolases superfamily. Adenosine and AMP deaminases family. Adenine deaminase type 2 subfamily.</text>
</comment>
<feature type="site" description="Important for catalytic activity" evidence="5">
    <location>
        <position position="222"/>
    </location>
</feature>
<proteinExistence type="inferred from homology"/>
<dbReference type="Gene3D" id="3.20.20.140">
    <property type="entry name" value="Metal-dependent hydrolases"/>
    <property type="match status" value="1"/>
</dbReference>
<dbReference type="InterPro" id="IPR006330">
    <property type="entry name" value="Ado/ade_deaminase"/>
</dbReference>
<dbReference type="GO" id="GO:0005829">
    <property type="term" value="C:cytosol"/>
    <property type="evidence" value="ECO:0007669"/>
    <property type="project" value="TreeGrafter"/>
</dbReference>
<reference evidence="7 8" key="1">
    <citation type="submission" date="2018-06" db="EMBL/GenBank/DDBJ databases">
        <title>Genomic Encyclopedia of Archaeal and Bacterial Type Strains, Phase II (KMG-II): from individual species to whole genera.</title>
        <authorList>
            <person name="Goeker M."/>
        </authorList>
    </citation>
    <scope>NUCLEOTIDE SEQUENCE [LARGE SCALE GENOMIC DNA]</scope>
    <source>
        <strain evidence="7 8">DSM 24525</strain>
    </source>
</reference>
<organism evidence="7 8">
    <name type="scientific">Humitalea rosea</name>
    <dbReference type="NCBI Taxonomy" id="990373"/>
    <lineage>
        <taxon>Bacteria</taxon>
        <taxon>Pseudomonadati</taxon>
        <taxon>Pseudomonadota</taxon>
        <taxon>Alphaproteobacteria</taxon>
        <taxon>Acetobacterales</taxon>
        <taxon>Roseomonadaceae</taxon>
        <taxon>Humitalea</taxon>
    </lineage>
</organism>
<name>A0A2W7IID3_9PROT</name>
<dbReference type="RefSeq" id="WP_111398623.1">
    <property type="nucleotide sequence ID" value="NZ_QKYU01000013.1"/>
</dbReference>
<keyword evidence="3 5" id="KW-0862">Zinc</keyword>
<feature type="binding site" evidence="5">
    <location>
        <position position="280"/>
    </location>
    <ligand>
        <name>substrate</name>
    </ligand>
</feature>
<dbReference type="EC" id="3.5.4.2" evidence="5"/>
<dbReference type="AlphaFoldDB" id="A0A2W7IID3"/>
<dbReference type="SUPFAM" id="SSF51556">
    <property type="entry name" value="Metallo-dependent hydrolases"/>
    <property type="match status" value="1"/>
</dbReference>
<dbReference type="InterPro" id="IPR001365">
    <property type="entry name" value="A_deaminase_dom"/>
</dbReference>
<feature type="binding site" evidence="5">
    <location>
        <position position="18"/>
    </location>
    <ligand>
        <name>Zn(2+)</name>
        <dbReference type="ChEBI" id="CHEBI:29105"/>
        <note>catalytic</note>
    </ligand>
</feature>
<evidence type="ECO:0000256" key="4">
    <source>
        <dbReference type="ARBA" id="ARBA00023080"/>
    </source>
</evidence>
<dbReference type="GO" id="GO:0000034">
    <property type="term" value="F:adenine deaminase activity"/>
    <property type="evidence" value="ECO:0007669"/>
    <property type="project" value="UniProtKB-UniRule"/>
</dbReference>
<evidence type="ECO:0000256" key="5">
    <source>
        <dbReference type="HAMAP-Rule" id="MF_01962"/>
    </source>
</evidence>
<dbReference type="NCBIfam" id="TIGR01430">
    <property type="entry name" value="aden_deam"/>
    <property type="match status" value="1"/>
</dbReference>
<dbReference type="GO" id="GO:0008270">
    <property type="term" value="F:zinc ion binding"/>
    <property type="evidence" value="ECO:0007669"/>
    <property type="project" value="UniProtKB-UniRule"/>
</dbReference>
<dbReference type="HAMAP" id="MF_01962">
    <property type="entry name" value="Adenine_deaminase"/>
    <property type="match status" value="1"/>
</dbReference>
<evidence type="ECO:0000256" key="3">
    <source>
        <dbReference type="ARBA" id="ARBA00022833"/>
    </source>
</evidence>
<keyword evidence="8" id="KW-1185">Reference proteome</keyword>
<dbReference type="OrthoDB" id="105475at2"/>
<dbReference type="NCBIfam" id="NF006850">
    <property type="entry name" value="PRK09358.1-6"/>
    <property type="match status" value="1"/>
</dbReference>
<dbReference type="PANTHER" id="PTHR43114:SF6">
    <property type="entry name" value="ADENINE DEAMINASE"/>
    <property type="match status" value="1"/>
</dbReference>
<gene>
    <name evidence="7" type="ORF">C8P66_11372</name>
</gene>
<keyword evidence="1 5" id="KW-0479">Metal-binding</keyword>
<comment type="catalytic activity">
    <reaction evidence="5">
        <text>adenine + H2O + H(+) = hypoxanthine + NH4(+)</text>
        <dbReference type="Rhea" id="RHEA:23688"/>
        <dbReference type="ChEBI" id="CHEBI:15377"/>
        <dbReference type="ChEBI" id="CHEBI:15378"/>
        <dbReference type="ChEBI" id="CHEBI:16708"/>
        <dbReference type="ChEBI" id="CHEBI:17368"/>
        <dbReference type="ChEBI" id="CHEBI:28938"/>
        <dbReference type="EC" id="3.5.4.2"/>
    </reaction>
</comment>
<dbReference type="GO" id="GO:0006146">
    <property type="term" value="P:adenine catabolic process"/>
    <property type="evidence" value="ECO:0007669"/>
    <property type="project" value="UniProtKB-UniRule"/>
</dbReference>
<sequence>MTELLHTLIAGMPKAELHMHLEGSLEPEMMFRLAKRNGIDLGFASEDALRQAYDFQNLQSFLDLYYAGLRVLLTRQDFLDMTTAYLDRVRQDNVVHAEVLLSPQGHTRRGVDFAEMFCGVRDALREGAVRHGMTTGLIIGFQRHLTEESAFETLRQSEPYAADILAFGLGGAELGNPPEKFARVFAECRARGFRTVAHAGEEGPPDYVRDSIDLLGVDRIDHGVRAAEDPALVARLAQLRVPLTVCPQSNVKLRVYDTMAEHSLAALLRAGVMVTINSDDPPYFGGYITDNFLDAQAALNLTEAEIYRIARNGFEAAFIDVAHRDRLVAGLDAFWIREAGALPA</sequence>
<comment type="cofactor">
    <cofactor evidence="5">
        <name>Zn(2+)</name>
        <dbReference type="ChEBI" id="CHEBI:29105"/>
    </cofactor>
    <text evidence="5">Binds 1 zinc ion per subunit.</text>
</comment>